<comment type="caution">
    <text evidence="2">The sequence shown here is derived from an EMBL/GenBank/DDBJ whole genome shotgun (WGS) entry which is preliminary data.</text>
</comment>
<dbReference type="Proteomes" id="UP000630097">
    <property type="component" value="Unassembled WGS sequence"/>
</dbReference>
<protein>
    <submittedName>
        <fullName evidence="2">Uncharacterized protein</fullName>
    </submittedName>
</protein>
<dbReference type="AlphaFoldDB" id="A0A8J3M727"/>
<proteinExistence type="predicted"/>
<feature type="compositionally biased region" description="Basic and acidic residues" evidence="1">
    <location>
        <begin position="1"/>
        <end position="10"/>
    </location>
</feature>
<keyword evidence="3" id="KW-1185">Reference proteome</keyword>
<accession>A0A8J3M727</accession>
<evidence type="ECO:0000256" key="1">
    <source>
        <dbReference type="SAM" id="MobiDB-lite"/>
    </source>
</evidence>
<evidence type="ECO:0000313" key="2">
    <source>
        <dbReference type="EMBL" id="GIG78450.1"/>
    </source>
</evidence>
<dbReference type="EMBL" id="BONV01000004">
    <property type="protein sequence ID" value="GIG78450.1"/>
    <property type="molecule type" value="Genomic_DNA"/>
</dbReference>
<organism evidence="2 3">
    <name type="scientific">Planotetraspora kaengkrachanensis</name>
    <dbReference type="NCBI Taxonomy" id="575193"/>
    <lineage>
        <taxon>Bacteria</taxon>
        <taxon>Bacillati</taxon>
        <taxon>Actinomycetota</taxon>
        <taxon>Actinomycetes</taxon>
        <taxon>Streptosporangiales</taxon>
        <taxon>Streptosporangiaceae</taxon>
        <taxon>Planotetraspora</taxon>
    </lineage>
</organism>
<feature type="region of interest" description="Disordered" evidence="1">
    <location>
        <begin position="1"/>
        <end position="50"/>
    </location>
</feature>
<sequence length="50" mass="5637">MTTRHMDRDMSTAMHEISPAFDSLSPSVSDNPKDRSSSAARRFGRRRKGV</sequence>
<name>A0A8J3M727_9ACTN</name>
<reference evidence="2 3" key="1">
    <citation type="submission" date="2021-01" db="EMBL/GenBank/DDBJ databases">
        <title>Whole genome shotgun sequence of Planotetraspora kaengkrachanensis NBRC 104272.</title>
        <authorList>
            <person name="Komaki H."/>
            <person name="Tamura T."/>
        </authorList>
    </citation>
    <scope>NUCLEOTIDE SEQUENCE [LARGE SCALE GENOMIC DNA]</scope>
    <source>
        <strain evidence="2 3">NBRC 104272</strain>
    </source>
</reference>
<evidence type="ECO:0000313" key="3">
    <source>
        <dbReference type="Proteomes" id="UP000630097"/>
    </source>
</evidence>
<gene>
    <name evidence="2" type="ORF">Pka01_15770</name>
</gene>